<name>A0A9Y2P1T7_9RHOB</name>
<keyword evidence="1" id="KW-0812">Transmembrane</keyword>
<dbReference type="EMBL" id="CP127247">
    <property type="protein sequence ID" value="WIY25936.1"/>
    <property type="molecule type" value="Genomic_DNA"/>
</dbReference>
<feature type="transmembrane region" description="Helical" evidence="1">
    <location>
        <begin position="40"/>
        <end position="59"/>
    </location>
</feature>
<dbReference type="SUPFAM" id="SSF81342">
    <property type="entry name" value="Transmembrane di-heme cytochromes"/>
    <property type="match status" value="1"/>
</dbReference>
<dbReference type="InterPro" id="IPR016174">
    <property type="entry name" value="Di-haem_cyt_TM"/>
</dbReference>
<feature type="transmembrane region" description="Helical" evidence="1">
    <location>
        <begin position="71"/>
        <end position="92"/>
    </location>
</feature>
<keyword evidence="1" id="KW-1133">Transmembrane helix</keyword>
<sequence>MKLRSWVTPLTIGSFVIMAVSGTLMFFRLKFGLIQEVHEWAGWVLLAAVIVHLVMNWRAFGTYFKQPLARAIMGACAVVLALSFIPISGGGGGGNPAHMVMRGIGQANIETVIAVSGLSLEDGLQRLKGVGITAEEGMTMPALTQGDQELQRRVIQTLF</sequence>
<dbReference type="Proteomes" id="UP001238334">
    <property type="component" value="Chromosome"/>
</dbReference>
<dbReference type="InterPro" id="IPR025517">
    <property type="entry name" value="DUF4405"/>
</dbReference>
<accession>A0A9Y2P1T7</accession>
<protein>
    <submittedName>
        <fullName evidence="3">DUF4405 domain-containing protein</fullName>
    </submittedName>
</protein>
<proteinExistence type="predicted"/>
<dbReference type="GO" id="GO:0022904">
    <property type="term" value="P:respiratory electron transport chain"/>
    <property type="evidence" value="ECO:0007669"/>
    <property type="project" value="InterPro"/>
</dbReference>
<dbReference type="KEGG" id="ppso:QPJ95_03085"/>
<evidence type="ECO:0000313" key="4">
    <source>
        <dbReference type="Proteomes" id="UP001238334"/>
    </source>
</evidence>
<evidence type="ECO:0000256" key="1">
    <source>
        <dbReference type="SAM" id="Phobius"/>
    </source>
</evidence>
<dbReference type="AlphaFoldDB" id="A0A9Y2P1T7"/>
<organism evidence="3 4">
    <name type="scientific">Parasedimentitalea psychrophila</name>
    <dbReference type="NCBI Taxonomy" id="2997337"/>
    <lineage>
        <taxon>Bacteria</taxon>
        <taxon>Pseudomonadati</taxon>
        <taxon>Pseudomonadota</taxon>
        <taxon>Alphaproteobacteria</taxon>
        <taxon>Rhodobacterales</taxon>
        <taxon>Paracoccaceae</taxon>
        <taxon>Parasedimentitalea</taxon>
    </lineage>
</organism>
<dbReference type="RefSeq" id="WP_270918355.1">
    <property type="nucleotide sequence ID" value="NZ_CP127247.1"/>
</dbReference>
<feature type="transmembrane region" description="Helical" evidence="1">
    <location>
        <begin position="6"/>
        <end position="28"/>
    </location>
</feature>
<evidence type="ECO:0000259" key="2">
    <source>
        <dbReference type="Pfam" id="PF14358"/>
    </source>
</evidence>
<keyword evidence="4" id="KW-1185">Reference proteome</keyword>
<reference evidence="3 4" key="1">
    <citation type="submission" date="2023-06" db="EMBL/GenBank/DDBJ databases">
        <title>Parasedimentitalea psychrophila sp. nov., a psychrophilic bacterium isolated from deep-sea sediment.</title>
        <authorList>
            <person name="Li A."/>
        </authorList>
    </citation>
    <scope>NUCLEOTIDE SEQUENCE [LARGE SCALE GENOMIC DNA]</scope>
    <source>
        <strain evidence="3 4">QS115</strain>
    </source>
</reference>
<feature type="domain" description="Flavinylation-associated cytochrome" evidence="2">
    <location>
        <begin position="6"/>
        <end position="57"/>
    </location>
</feature>
<gene>
    <name evidence="3" type="ORF">QPJ95_03085</name>
</gene>
<evidence type="ECO:0000313" key="3">
    <source>
        <dbReference type="EMBL" id="WIY25936.1"/>
    </source>
</evidence>
<dbReference type="Pfam" id="PF14358">
    <property type="entry name" value="DUF4405"/>
    <property type="match status" value="1"/>
</dbReference>
<dbReference type="GO" id="GO:0016020">
    <property type="term" value="C:membrane"/>
    <property type="evidence" value="ECO:0007669"/>
    <property type="project" value="InterPro"/>
</dbReference>
<keyword evidence="1" id="KW-0472">Membrane</keyword>